<dbReference type="InterPro" id="IPR007527">
    <property type="entry name" value="Znf_SWIM"/>
</dbReference>
<sequence>MFTSVVELTDILSFIGDFKRPLIEGTQVMKCNHIVEFGCVENNNKTLKIVAMCLKTSDLNGKPHELEVIKTTVNGNVKLSAKCSCKAGSGKCKHIVGLMLKLQKTPIEELDRRSCTELPQQWGKLGQAASKYLHKPVPVREFCHVFPIKSIYDKSLPDDISEDLQQKIRSYFLQSY</sequence>
<gene>
    <name evidence="3" type="ORF">g.125223</name>
</gene>
<dbReference type="PROSITE" id="PS50966">
    <property type="entry name" value="ZF_SWIM"/>
    <property type="match status" value="1"/>
</dbReference>
<accession>A0A2S2PB47</accession>
<protein>
    <recommendedName>
        <fullName evidence="2">SWIM-type domain-containing protein</fullName>
    </recommendedName>
</protein>
<keyword evidence="1" id="KW-0479">Metal-binding</keyword>
<dbReference type="EMBL" id="GGMR01013537">
    <property type="protein sequence ID" value="MBY26156.1"/>
    <property type="molecule type" value="Transcribed_RNA"/>
</dbReference>
<name>A0A2S2PB47_SCHGA</name>
<dbReference type="Pfam" id="PF04434">
    <property type="entry name" value="SWIM"/>
    <property type="match status" value="1"/>
</dbReference>
<dbReference type="GO" id="GO:0008270">
    <property type="term" value="F:zinc ion binding"/>
    <property type="evidence" value="ECO:0007669"/>
    <property type="project" value="UniProtKB-KW"/>
</dbReference>
<feature type="domain" description="SWIM-type" evidence="2">
    <location>
        <begin position="71"/>
        <end position="103"/>
    </location>
</feature>
<dbReference type="AlphaFoldDB" id="A0A2S2PB47"/>
<evidence type="ECO:0000259" key="2">
    <source>
        <dbReference type="PROSITE" id="PS50966"/>
    </source>
</evidence>
<keyword evidence="1" id="KW-0863">Zinc-finger</keyword>
<evidence type="ECO:0000313" key="3">
    <source>
        <dbReference type="EMBL" id="MBY26156.1"/>
    </source>
</evidence>
<keyword evidence="1" id="KW-0862">Zinc</keyword>
<evidence type="ECO:0000256" key="1">
    <source>
        <dbReference type="PROSITE-ProRule" id="PRU00325"/>
    </source>
</evidence>
<reference evidence="3" key="1">
    <citation type="submission" date="2018-04" db="EMBL/GenBank/DDBJ databases">
        <title>Transcriptome of Schizaphis graminum biotype I.</title>
        <authorList>
            <person name="Scully E.D."/>
            <person name="Geib S.M."/>
            <person name="Palmer N.A."/>
            <person name="Koch K."/>
            <person name="Bradshaw J."/>
            <person name="Heng-Moss T."/>
            <person name="Sarath G."/>
        </authorList>
    </citation>
    <scope>NUCLEOTIDE SEQUENCE</scope>
</reference>
<organism evidence="3">
    <name type="scientific">Schizaphis graminum</name>
    <name type="common">Green bug aphid</name>
    <dbReference type="NCBI Taxonomy" id="13262"/>
    <lineage>
        <taxon>Eukaryota</taxon>
        <taxon>Metazoa</taxon>
        <taxon>Ecdysozoa</taxon>
        <taxon>Arthropoda</taxon>
        <taxon>Hexapoda</taxon>
        <taxon>Insecta</taxon>
        <taxon>Pterygota</taxon>
        <taxon>Neoptera</taxon>
        <taxon>Paraneoptera</taxon>
        <taxon>Hemiptera</taxon>
        <taxon>Sternorrhyncha</taxon>
        <taxon>Aphidomorpha</taxon>
        <taxon>Aphidoidea</taxon>
        <taxon>Aphididae</taxon>
        <taxon>Aphidini</taxon>
        <taxon>Schizaphis</taxon>
    </lineage>
</organism>
<proteinExistence type="predicted"/>